<dbReference type="PROSITE" id="PS50026">
    <property type="entry name" value="EGF_3"/>
    <property type="match status" value="1"/>
</dbReference>
<gene>
    <name evidence="8" type="ORF">Ciccas_007885</name>
</gene>
<dbReference type="InterPro" id="IPR036383">
    <property type="entry name" value="TSP1_rpt_sf"/>
</dbReference>
<dbReference type="InterPro" id="IPR001503">
    <property type="entry name" value="Glyco_trans_10"/>
</dbReference>
<dbReference type="InterPro" id="IPR038577">
    <property type="entry name" value="GT10-like_C_sf"/>
</dbReference>
<dbReference type="PANTHER" id="PTHR11929:SF145">
    <property type="entry name" value="ALPHA-(1,3)-FUCOSYLTRANSFERASE FUT-1"/>
    <property type="match status" value="1"/>
</dbReference>
<evidence type="ECO:0000256" key="5">
    <source>
        <dbReference type="PROSITE-ProRule" id="PRU00076"/>
    </source>
</evidence>
<dbReference type="Gene3D" id="3.40.50.11660">
    <property type="entry name" value="Glycosyl transferase family 10, C-terminal domain"/>
    <property type="match status" value="1"/>
</dbReference>
<evidence type="ECO:0000256" key="3">
    <source>
        <dbReference type="ARBA" id="ARBA00022676"/>
    </source>
</evidence>
<accession>A0ABD2Q1Z4</accession>
<evidence type="ECO:0000256" key="4">
    <source>
        <dbReference type="ARBA" id="ARBA00022679"/>
    </source>
</evidence>
<evidence type="ECO:0000256" key="6">
    <source>
        <dbReference type="RuleBase" id="RU003832"/>
    </source>
</evidence>
<dbReference type="EC" id="2.4.1.-" evidence="6"/>
<keyword evidence="3 6" id="KW-0328">Glycosyltransferase</keyword>
<reference evidence="8 9" key="1">
    <citation type="submission" date="2024-11" db="EMBL/GenBank/DDBJ databases">
        <title>Adaptive evolution of stress response genes in parasites aligns with host niche diversity.</title>
        <authorList>
            <person name="Hahn C."/>
            <person name="Resl P."/>
        </authorList>
    </citation>
    <scope>NUCLEOTIDE SEQUENCE [LARGE SCALE GENOMIC DNA]</scope>
    <source>
        <strain evidence="8">EGGRZ-B1_66</strain>
        <tissue evidence="8">Body</tissue>
    </source>
</reference>
<dbReference type="EMBL" id="JBJKFK010001286">
    <property type="protein sequence ID" value="KAL3313510.1"/>
    <property type="molecule type" value="Genomic_DNA"/>
</dbReference>
<comment type="subcellular location">
    <subcellularLocation>
        <location evidence="6">Golgi apparatus</location>
        <location evidence="6">Golgi stack membrane</location>
        <topology evidence="6">Single-pass type II membrane protein</topology>
    </subcellularLocation>
</comment>
<feature type="non-terminal residue" evidence="8">
    <location>
        <position position="1"/>
    </location>
</feature>
<evidence type="ECO:0000256" key="2">
    <source>
        <dbReference type="ARBA" id="ARBA00008919"/>
    </source>
</evidence>
<feature type="transmembrane region" description="Helical" evidence="6">
    <location>
        <begin position="748"/>
        <end position="768"/>
    </location>
</feature>
<dbReference type="InterPro" id="IPR000742">
    <property type="entry name" value="EGF"/>
</dbReference>
<dbReference type="PROSITE" id="PS50092">
    <property type="entry name" value="TSP1"/>
    <property type="match status" value="1"/>
</dbReference>
<comment type="similarity">
    <text evidence="2 6">Belongs to the glycosyltransferase 10 family.</text>
</comment>
<proteinExistence type="inferred from homology"/>
<comment type="caution">
    <text evidence="5">Lacks conserved residue(s) required for the propagation of feature annotation.</text>
</comment>
<feature type="disulfide bond" evidence="5">
    <location>
        <begin position="664"/>
        <end position="673"/>
    </location>
</feature>
<dbReference type="PANTHER" id="PTHR11929">
    <property type="entry name" value="ALPHA- 1,3 -FUCOSYLTRANSFERASE"/>
    <property type="match status" value="1"/>
</dbReference>
<dbReference type="GO" id="GO:0016757">
    <property type="term" value="F:glycosyltransferase activity"/>
    <property type="evidence" value="ECO:0007669"/>
    <property type="project" value="UniProtKB-UniRule"/>
</dbReference>
<feature type="domain" description="EGF-like" evidence="7">
    <location>
        <begin position="637"/>
        <end position="674"/>
    </location>
</feature>
<dbReference type="Proteomes" id="UP001626550">
    <property type="component" value="Unassembled WGS sequence"/>
</dbReference>
<name>A0ABD2Q1Z4_9PLAT</name>
<feature type="disulfide bond" evidence="5">
    <location>
        <begin position="641"/>
        <end position="651"/>
    </location>
</feature>
<sequence length="807" mass="93742">NIYIPNPRNYQVSLSDVIFEERFNFALTAGLYDRDKLDILPDEHINRNFLVMTCPDGKVHPYYRLMTLYRASIMNANLMKDLLIIVMNDYVKESFNSPLLSPLKCNMIDKYDRNADLLVINRKMIEETIWKKYIRMQLCIESFSNRPVFTDNIQWNSDYQPESIFPLVYGIFLRYDKPECLTLDSEIDRINVTDAMRYLPKSFFKRRKAAAAVISNWTPNLRRIKLIEEFRMTGFPLEIYGINSKSCPRENCYDQLSSEFMFYFSFENSQCNWYITEKVFRNALQHDMIPVVMGARRKDYEEALPPHSFIFADDFKNMRALADYLTRLANDSEALARFFGVSASHVMDYYMLTPFYLDFDNAWRMQKSHKEYPWGVRSGNNSYEINEDSVEQLEKVSKRSFDAMIMVYRVFLTNYLKKLKYVTKEMLEESRWAVHCVMGCQLLGERARRLARKLNWCPNPCKQKNVCLNENVVVGKRDHCEVTKEGIFTHQYKCVCVSEHFYYDEFVKRCLPKDPCTEENTKCSKVNTIGCVPTRWKDEQTNVIRMQGKCICAPGWGGSTCEESLNSAGCEEQVRHPMLPDGGSSQVGKIACNTAASSNKCIPRVDESGTPTYSCVCNTQHWNKDPSYRYDNCLLDVRDPCKEIACYKGQCLRSIDKKKVYCKCFPGYGGEGCLDWLGTWSAWSDWLPCRPNCGHLRYSVRHRNCLPPDTDARLDCVGEALQFHQCQPVICHSASRQVIERYFIAHNYNLLGLILTALLSSVALFIIFRKLAELIVLLLVRCLPQQSNLRRRLSVSSFSGLESLSSR</sequence>
<keyword evidence="6" id="KW-1133">Transmembrane helix</keyword>
<comment type="caution">
    <text evidence="8">The sequence shown here is derived from an EMBL/GenBank/DDBJ whole genome shotgun (WGS) entry which is preliminary data.</text>
</comment>
<keyword evidence="5" id="KW-1015">Disulfide bond</keyword>
<evidence type="ECO:0000259" key="7">
    <source>
        <dbReference type="PROSITE" id="PS50026"/>
    </source>
</evidence>
<keyword evidence="5" id="KW-0245">EGF-like domain</keyword>
<keyword evidence="6" id="KW-0472">Membrane</keyword>
<keyword evidence="6" id="KW-0333">Golgi apparatus</keyword>
<keyword evidence="4 6" id="KW-0808">Transferase</keyword>
<keyword evidence="9" id="KW-1185">Reference proteome</keyword>
<dbReference type="SUPFAM" id="SSF82895">
    <property type="entry name" value="TSP-1 type 1 repeat"/>
    <property type="match status" value="1"/>
</dbReference>
<dbReference type="AlphaFoldDB" id="A0ABD2Q1Z4"/>
<dbReference type="InterPro" id="IPR055270">
    <property type="entry name" value="Glyco_tran_10_C"/>
</dbReference>
<dbReference type="Gene3D" id="2.20.100.10">
    <property type="entry name" value="Thrombospondin type-1 (TSP1) repeat"/>
    <property type="match status" value="1"/>
</dbReference>
<dbReference type="Pfam" id="PF00852">
    <property type="entry name" value="Glyco_transf_10"/>
    <property type="match status" value="1"/>
</dbReference>
<dbReference type="SMART" id="SM00181">
    <property type="entry name" value="EGF"/>
    <property type="match status" value="2"/>
</dbReference>
<dbReference type="PROSITE" id="PS00022">
    <property type="entry name" value="EGF_1"/>
    <property type="match status" value="1"/>
</dbReference>
<dbReference type="GO" id="GO:0032580">
    <property type="term" value="C:Golgi cisterna membrane"/>
    <property type="evidence" value="ECO:0007669"/>
    <property type="project" value="UniProtKB-SubCell"/>
</dbReference>
<organism evidence="8 9">
    <name type="scientific">Cichlidogyrus casuarinus</name>
    <dbReference type="NCBI Taxonomy" id="1844966"/>
    <lineage>
        <taxon>Eukaryota</taxon>
        <taxon>Metazoa</taxon>
        <taxon>Spiralia</taxon>
        <taxon>Lophotrochozoa</taxon>
        <taxon>Platyhelminthes</taxon>
        <taxon>Monogenea</taxon>
        <taxon>Monopisthocotylea</taxon>
        <taxon>Dactylogyridea</taxon>
        <taxon>Ancyrocephalidae</taxon>
        <taxon>Cichlidogyrus</taxon>
    </lineage>
</organism>
<evidence type="ECO:0000313" key="8">
    <source>
        <dbReference type="EMBL" id="KAL3313510.1"/>
    </source>
</evidence>
<dbReference type="SUPFAM" id="SSF53756">
    <property type="entry name" value="UDP-Glycosyltransferase/glycogen phosphorylase"/>
    <property type="match status" value="1"/>
</dbReference>
<keyword evidence="6" id="KW-0812">Transmembrane</keyword>
<dbReference type="PROSITE" id="PS01186">
    <property type="entry name" value="EGF_2"/>
    <property type="match status" value="1"/>
</dbReference>
<evidence type="ECO:0000313" key="9">
    <source>
        <dbReference type="Proteomes" id="UP001626550"/>
    </source>
</evidence>
<evidence type="ECO:0000256" key="1">
    <source>
        <dbReference type="ARBA" id="ARBA00004922"/>
    </source>
</evidence>
<comment type="pathway">
    <text evidence="1">Protein modification; protein glycosylation.</text>
</comment>
<protein>
    <recommendedName>
        <fullName evidence="6">Fucosyltransferase</fullName>
        <ecNumber evidence="6">2.4.1.-</ecNumber>
    </recommendedName>
</protein>
<dbReference type="InterPro" id="IPR000884">
    <property type="entry name" value="TSP1_rpt"/>
</dbReference>